<dbReference type="RefSeq" id="WP_270037994.1">
    <property type="nucleotide sequence ID" value="NZ_JAPDOD010000002.1"/>
</dbReference>
<proteinExistence type="predicted"/>
<name>A0A9X3RZT9_9ACTN</name>
<sequence>MPYRSASQLSRRRRIEALIKLAAPALDIVLYAGDRVSRVVGRNELPPEPVKRAGLPPATRH</sequence>
<gene>
    <name evidence="2" type="ORF">OM076_03485</name>
</gene>
<organism evidence="2 3">
    <name type="scientific">Solirubrobacter ginsenosidimutans</name>
    <dbReference type="NCBI Taxonomy" id="490573"/>
    <lineage>
        <taxon>Bacteria</taxon>
        <taxon>Bacillati</taxon>
        <taxon>Actinomycetota</taxon>
        <taxon>Thermoleophilia</taxon>
        <taxon>Solirubrobacterales</taxon>
        <taxon>Solirubrobacteraceae</taxon>
        <taxon>Solirubrobacter</taxon>
    </lineage>
</organism>
<dbReference type="AlphaFoldDB" id="A0A9X3RZT9"/>
<comment type="caution">
    <text evidence="2">The sequence shown here is derived from an EMBL/GenBank/DDBJ whole genome shotgun (WGS) entry which is preliminary data.</text>
</comment>
<evidence type="ECO:0000313" key="2">
    <source>
        <dbReference type="EMBL" id="MDA0159317.1"/>
    </source>
</evidence>
<reference evidence="2" key="1">
    <citation type="submission" date="2022-10" db="EMBL/GenBank/DDBJ databases">
        <title>The WGS of Solirubrobacter ginsenosidimutans DSM 21036.</title>
        <authorList>
            <person name="Jiang Z."/>
        </authorList>
    </citation>
    <scope>NUCLEOTIDE SEQUENCE</scope>
    <source>
        <strain evidence="2">DSM 21036</strain>
    </source>
</reference>
<feature type="region of interest" description="Disordered" evidence="1">
    <location>
        <begin position="41"/>
        <end position="61"/>
    </location>
</feature>
<evidence type="ECO:0000256" key="1">
    <source>
        <dbReference type="SAM" id="MobiDB-lite"/>
    </source>
</evidence>
<dbReference type="EMBL" id="JAPDOD010000002">
    <property type="protein sequence ID" value="MDA0159317.1"/>
    <property type="molecule type" value="Genomic_DNA"/>
</dbReference>
<evidence type="ECO:0000313" key="3">
    <source>
        <dbReference type="Proteomes" id="UP001149140"/>
    </source>
</evidence>
<accession>A0A9X3RZT9</accession>
<dbReference type="Proteomes" id="UP001149140">
    <property type="component" value="Unassembled WGS sequence"/>
</dbReference>
<protein>
    <submittedName>
        <fullName evidence="2">Uncharacterized protein</fullName>
    </submittedName>
</protein>
<keyword evidence="3" id="KW-1185">Reference proteome</keyword>